<protein>
    <submittedName>
        <fullName evidence="2">Uncharacterized protein</fullName>
    </submittedName>
</protein>
<keyword evidence="3" id="KW-1185">Reference proteome</keyword>
<feature type="compositionally biased region" description="Low complexity" evidence="1">
    <location>
        <begin position="7"/>
        <end position="27"/>
    </location>
</feature>
<organism evidence="2 3">
    <name type="scientific">Cyclotella cryptica</name>
    <dbReference type="NCBI Taxonomy" id="29204"/>
    <lineage>
        <taxon>Eukaryota</taxon>
        <taxon>Sar</taxon>
        <taxon>Stramenopiles</taxon>
        <taxon>Ochrophyta</taxon>
        <taxon>Bacillariophyta</taxon>
        <taxon>Coscinodiscophyceae</taxon>
        <taxon>Thalassiosirophycidae</taxon>
        <taxon>Stephanodiscales</taxon>
        <taxon>Stephanodiscaceae</taxon>
        <taxon>Cyclotella</taxon>
    </lineage>
</organism>
<dbReference type="AlphaFoldDB" id="A0ABD3QU58"/>
<feature type="region of interest" description="Disordered" evidence="1">
    <location>
        <begin position="107"/>
        <end position="494"/>
    </location>
</feature>
<feature type="compositionally biased region" description="Pro residues" evidence="1">
    <location>
        <begin position="281"/>
        <end position="295"/>
    </location>
</feature>
<feature type="compositionally biased region" description="Polar residues" evidence="1">
    <location>
        <begin position="309"/>
        <end position="337"/>
    </location>
</feature>
<feature type="compositionally biased region" description="Polar residues" evidence="1">
    <location>
        <begin position="412"/>
        <end position="424"/>
    </location>
</feature>
<feature type="compositionally biased region" description="Low complexity" evidence="1">
    <location>
        <begin position="477"/>
        <end position="494"/>
    </location>
</feature>
<evidence type="ECO:0000313" key="3">
    <source>
        <dbReference type="Proteomes" id="UP001516023"/>
    </source>
</evidence>
<proteinExistence type="predicted"/>
<feature type="compositionally biased region" description="Basic and acidic residues" evidence="1">
    <location>
        <begin position="197"/>
        <end position="216"/>
    </location>
</feature>
<feature type="compositionally biased region" description="Low complexity" evidence="1">
    <location>
        <begin position="217"/>
        <end position="227"/>
    </location>
</feature>
<feature type="region of interest" description="Disordered" evidence="1">
    <location>
        <begin position="506"/>
        <end position="533"/>
    </location>
</feature>
<reference evidence="2 3" key="1">
    <citation type="journal article" date="2020" name="G3 (Bethesda)">
        <title>Improved Reference Genome for Cyclotella cryptica CCMP332, a Model for Cell Wall Morphogenesis, Salinity Adaptation, and Lipid Production in Diatoms (Bacillariophyta).</title>
        <authorList>
            <person name="Roberts W.R."/>
            <person name="Downey K.M."/>
            <person name="Ruck E.C."/>
            <person name="Traller J.C."/>
            <person name="Alverson A.J."/>
        </authorList>
    </citation>
    <scope>NUCLEOTIDE SEQUENCE [LARGE SCALE GENOMIC DNA]</scope>
    <source>
        <strain evidence="2 3">CCMP332</strain>
    </source>
</reference>
<evidence type="ECO:0000313" key="2">
    <source>
        <dbReference type="EMBL" id="KAL3803692.1"/>
    </source>
</evidence>
<accession>A0ABD3QU58</accession>
<feature type="compositionally biased region" description="Low complexity" evidence="1">
    <location>
        <begin position="268"/>
        <end position="280"/>
    </location>
</feature>
<feature type="region of interest" description="Disordered" evidence="1">
    <location>
        <begin position="1"/>
        <end position="89"/>
    </location>
</feature>
<feature type="compositionally biased region" description="Basic and acidic residues" evidence="1">
    <location>
        <begin position="517"/>
        <end position="527"/>
    </location>
</feature>
<comment type="caution">
    <text evidence="2">The sequence shown here is derived from an EMBL/GenBank/DDBJ whole genome shotgun (WGS) entry which is preliminary data.</text>
</comment>
<feature type="compositionally biased region" description="Polar residues" evidence="1">
    <location>
        <begin position="124"/>
        <end position="158"/>
    </location>
</feature>
<name>A0ABD3QU58_9STRA</name>
<sequence>MSTVQDPPVEASPSAPTESPATPAANAQRAPEPVVTAASASFDQEDFDPPAAAAPCSALKRKRVSQQRDLPSGGDAGESRSQTVHRIAEGEKTYSEALLLASLSDEVDASAASAEDGAASSAAKTTPQPVTPKDQSSVVTTAETPRRSNVQSQMSSSADKPFVLHPKPSPSAHARDEPGQPLKRYKEGGGGGAVDTAIKKVTPDRRSDDGKREETHAASPSSARPTPAGYPPASQGWNGGPPTPSSRYPHTHPTHHYPCPYPVPSAYPAPAATHHGYYPRSPYPYPPSQYSPYPHPHTATDPYRDYRDTSLSSQPTPGLSTNSNNLSEQRDPASTSPLPYRPLPKSHLVPPIHCEHDPWYRGYPPPYSSSGEYPTQDYDARYHSGVPPGIPPTHHQQSREYYPAVTSERSSRSQGQPYTVSMDENSPRVDYGLSSPTRSRGDSANASSGLSHPPPPAPTLSSAGPLPPRYSQDHYDSSAAAAQHHHQPVVQSSSSFYQESYYQGVMTHPHPPHAPHLRMDEPYEPHPHHVLPREYATPPPPPSYDHHPTSASWDVQVPKAVSQEGERKHQFRKGARGVHSEPVLLRKKFSWRNYPEVWKDDFNRGRCSCSLY</sequence>
<dbReference type="Proteomes" id="UP001516023">
    <property type="component" value="Unassembled WGS sequence"/>
</dbReference>
<dbReference type="EMBL" id="JABMIG020000012">
    <property type="protein sequence ID" value="KAL3803692.1"/>
    <property type="molecule type" value="Genomic_DNA"/>
</dbReference>
<evidence type="ECO:0000256" key="1">
    <source>
        <dbReference type="SAM" id="MobiDB-lite"/>
    </source>
</evidence>
<feature type="compositionally biased region" description="Low complexity" evidence="1">
    <location>
        <begin position="107"/>
        <end position="123"/>
    </location>
</feature>
<gene>
    <name evidence="2" type="ORF">HJC23_003746</name>
</gene>
<feature type="compositionally biased region" description="Polar residues" evidence="1">
    <location>
        <begin position="434"/>
        <end position="450"/>
    </location>
</feature>